<dbReference type="RefSeq" id="WP_343846255.1">
    <property type="nucleotide sequence ID" value="NZ_BAAAEI010000020.1"/>
</dbReference>
<accession>A0ABP3HA39</accession>
<dbReference type="Proteomes" id="UP001501757">
    <property type="component" value="Unassembled WGS sequence"/>
</dbReference>
<dbReference type="EC" id="2.7.7.65" evidence="1"/>
<dbReference type="PANTHER" id="PTHR45138:SF9">
    <property type="entry name" value="DIGUANYLATE CYCLASE DGCM-RELATED"/>
    <property type="match status" value="1"/>
</dbReference>
<dbReference type="EMBL" id="BAAAEI010000020">
    <property type="protein sequence ID" value="GAA0365332.1"/>
    <property type="molecule type" value="Genomic_DNA"/>
</dbReference>
<evidence type="ECO:0000313" key="5">
    <source>
        <dbReference type="Proteomes" id="UP001501757"/>
    </source>
</evidence>
<organism evidence="4 5">
    <name type="scientific">Bowmanella denitrificans</name>
    <dbReference type="NCBI Taxonomy" id="366582"/>
    <lineage>
        <taxon>Bacteria</taxon>
        <taxon>Pseudomonadati</taxon>
        <taxon>Pseudomonadota</taxon>
        <taxon>Gammaproteobacteria</taxon>
        <taxon>Alteromonadales</taxon>
        <taxon>Alteromonadaceae</taxon>
        <taxon>Bowmanella</taxon>
    </lineage>
</organism>
<name>A0ABP3HA39_9ALTE</name>
<dbReference type="InterPro" id="IPR050469">
    <property type="entry name" value="Diguanylate_Cyclase"/>
</dbReference>
<dbReference type="PANTHER" id="PTHR45138">
    <property type="entry name" value="REGULATORY COMPONENTS OF SENSORY TRANSDUCTION SYSTEM"/>
    <property type="match status" value="1"/>
</dbReference>
<dbReference type="SUPFAM" id="SSF55073">
    <property type="entry name" value="Nucleotide cyclase"/>
    <property type="match status" value="1"/>
</dbReference>
<dbReference type="Gene3D" id="3.30.70.270">
    <property type="match status" value="1"/>
</dbReference>
<feature type="domain" description="GGDEF" evidence="3">
    <location>
        <begin position="165"/>
        <end position="292"/>
    </location>
</feature>
<comment type="caution">
    <text evidence="4">The sequence shown here is derived from an EMBL/GenBank/DDBJ whole genome shotgun (WGS) entry which is preliminary data.</text>
</comment>
<evidence type="ECO:0000259" key="3">
    <source>
        <dbReference type="PROSITE" id="PS50887"/>
    </source>
</evidence>
<proteinExistence type="predicted"/>
<gene>
    <name evidence="4" type="ORF">GCM10009092_32130</name>
</gene>
<dbReference type="SMART" id="SM00267">
    <property type="entry name" value="GGDEF"/>
    <property type="match status" value="1"/>
</dbReference>
<evidence type="ECO:0000256" key="2">
    <source>
        <dbReference type="ARBA" id="ARBA00034247"/>
    </source>
</evidence>
<comment type="catalytic activity">
    <reaction evidence="2">
        <text>2 GTP = 3',3'-c-di-GMP + 2 diphosphate</text>
        <dbReference type="Rhea" id="RHEA:24898"/>
        <dbReference type="ChEBI" id="CHEBI:33019"/>
        <dbReference type="ChEBI" id="CHEBI:37565"/>
        <dbReference type="ChEBI" id="CHEBI:58805"/>
        <dbReference type="EC" id="2.7.7.65"/>
    </reaction>
</comment>
<evidence type="ECO:0000256" key="1">
    <source>
        <dbReference type="ARBA" id="ARBA00012528"/>
    </source>
</evidence>
<dbReference type="Pfam" id="PF00990">
    <property type="entry name" value="GGDEF"/>
    <property type="match status" value="1"/>
</dbReference>
<sequence length="292" mass="32582">MEQHLPFYDNAGSDSFFRFSQIDKQLGDAERLHILETLLGCLDLADFAQTLQNLLTVRLGLCGLEIQSPAGRLALGSSGTLTRLMDCPRDTATAIRYHFNRPLNALDNRRLDEIHTLVTPQLRNVIRHSEIKRLASKDHLTSLGNRAGFEEHLSRLFSHAKRSGEVFGLMVLDMDKFKAINDSFGHQEGDNVLIAMAQAISTSLRDTDFAFRFGGDEFCCLIPDADSATLQRVSHRIRQAMHNQPLLAKHHMRCSIGTGLYQSGEERGALFSRADAALYQDKQNASLLGKTA</sequence>
<dbReference type="InterPro" id="IPR000160">
    <property type="entry name" value="GGDEF_dom"/>
</dbReference>
<keyword evidence="5" id="KW-1185">Reference proteome</keyword>
<dbReference type="PROSITE" id="PS50887">
    <property type="entry name" value="GGDEF"/>
    <property type="match status" value="1"/>
</dbReference>
<dbReference type="InterPro" id="IPR029787">
    <property type="entry name" value="Nucleotide_cyclase"/>
</dbReference>
<dbReference type="InterPro" id="IPR043128">
    <property type="entry name" value="Rev_trsase/Diguanyl_cyclase"/>
</dbReference>
<dbReference type="CDD" id="cd01949">
    <property type="entry name" value="GGDEF"/>
    <property type="match status" value="1"/>
</dbReference>
<protein>
    <recommendedName>
        <fullName evidence="1">diguanylate cyclase</fullName>
        <ecNumber evidence="1">2.7.7.65</ecNumber>
    </recommendedName>
</protein>
<evidence type="ECO:0000313" key="4">
    <source>
        <dbReference type="EMBL" id="GAA0365332.1"/>
    </source>
</evidence>
<dbReference type="NCBIfam" id="TIGR00254">
    <property type="entry name" value="GGDEF"/>
    <property type="match status" value="1"/>
</dbReference>
<reference evidence="5" key="1">
    <citation type="journal article" date="2019" name="Int. J. Syst. Evol. Microbiol.">
        <title>The Global Catalogue of Microorganisms (GCM) 10K type strain sequencing project: providing services to taxonomists for standard genome sequencing and annotation.</title>
        <authorList>
            <consortium name="The Broad Institute Genomics Platform"/>
            <consortium name="The Broad Institute Genome Sequencing Center for Infectious Disease"/>
            <person name="Wu L."/>
            <person name="Ma J."/>
        </authorList>
    </citation>
    <scope>NUCLEOTIDE SEQUENCE [LARGE SCALE GENOMIC DNA]</scope>
    <source>
        <strain evidence="5">JCM 13378</strain>
    </source>
</reference>